<protein>
    <submittedName>
        <fullName evidence="2">Uncharacterized protein</fullName>
    </submittedName>
</protein>
<dbReference type="Proteomes" id="UP001196413">
    <property type="component" value="Unassembled WGS sequence"/>
</dbReference>
<dbReference type="EMBL" id="JAHQIW010000014">
    <property type="protein sequence ID" value="KAJ1345546.1"/>
    <property type="molecule type" value="Genomic_DNA"/>
</dbReference>
<evidence type="ECO:0000313" key="3">
    <source>
        <dbReference type="Proteomes" id="UP001196413"/>
    </source>
</evidence>
<feature type="coiled-coil region" evidence="1">
    <location>
        <begin position="39"/>
        <end position="66"/>
    </location>
</feature>
<name>A0AAD5MAP7_PARTN</name>
<evidence type="ECO:0000313" key="2">
    <source>
        <dbReference type="EMBL" id="KAJ1345546.1"/>
    </source>
</evidence>
<reference evidence="2" key="1">
    <citation type="submission" date="2021-06" db="EMBL/GenBank/DDBJ databases">
        <title>Parelaphostrongylus tenuis whole genome reference sequence.</title>
        <authorList>
            <person name="Garwood T.J."/>
            <person name="Larsen P.A."/>
            <person name="Fountain-Jones N.M."/>
            <person name="Garbe J.R."/>
            <person name="Macchietto M.G."/>
            <person name="Kania S.A."/>
            <person name="Gerhold R.W."/>
            <person name="Richards J.E."/>
            <person name="Wolf T.M."/>
        </authorList>
    </citation>
    <scope>NUCLEOTIDE SEQUENCE</scope>
    <source>
        <strain evidence="2">MNPRO001-30</strain>
        <tissue evidence="2">Meninges</tissue>
    </source>
</reference>
<comment type="caution">
    <text evidence="2">The sequence shown here is derived from an EMBL/GenBank/DDBJ whole genome shotgun (WGS) entry which is preliminary data.</text>
</comment>
<sequence>MGENMTPPTGTVSTFRRWELGVATTFRSLTTLYEMLRALSKLLRTIERLHDNIRHLRSTLTTIQQEEAIYEMSQGLRQSREALEPGEPPRE</sequence>
<accession>A0AAD5MAP7</accession>
<proteinExistence type="predicted"/>
<organism evidence="2 3">
    <name type="scientific">Parelaphostrongylus tenuis</name>
    <name type="common">Meningeal worm</name>
    <dbReference type="NCBI Taxonomy" id="148309"/>
    <lineage>
        <taxon>Eukaryota</taxon>
        <taxon>Metazoa</taxon>
        <taxon>Ecdysozoa</taxon>
        <taxon>Nematoda</taxon>
        <taxon>Chromadorea</taxon>
        <taxon>Rhabditida</taxon>
        <taxon>Rhabditina</taxon>
        <taxon>Rhabditomorpha</taxon>
        <taxon>Strongyloidea</taxon>
        <taxon>Metastrongylidae</taxon>
        <taxon>Parelaphostrongylus</taxon>
    </lineage>
</organism>
<evidence type="ECO:0000256" key="1">
    <source>
        <dbReference type="SAM" id="Coils"/>
    </source>
</evidence>
<dbReference type="AlphaFoldDB" id="A0AAD5MAP7"/>
<keyword evidence="1" id="KW-0175">Coiled coil</keyword>
<gene>
    <name evidence="2" type="ORF">KIN20_000105</name>
</gene>
<keyword evidence="3" id="KW-1185">Reference proteome</keyword>